<organism evidence="2 3">
    <name type="scientific">Aphis craccivora</name>
    <name type="common">Cowpea aphid</name>
    <dbReference type="NCBI Taxonomy" id="307492"/>
    <lineage>
        <taxon>Eukaryota</taxon>
        <taxon>Metazoa</taxon>
        <taxon>Ecdysozoa</taxon>
        <taxon>Arthropoda</taxon>
        <taxon>Hexapoda</taxon>
        <taxon>Insecta</taxon>
        <taxon>Pterygota</taxon>
        <taxon>Neoptera</taxon>
        <taxon>Paraneoptera</taxon>
        <taxon>Hemiptera</taxon>
        <taxon>Sternorrhyncha</taxon>
        <taxon>Aphidomorpha</taxon>
        <taxon>Aphidoidea</taxon>
        <taxon>Aphididae</taxon>
        <taxon>Aphidini</taxon>
        <taxon>Aphis</taxon>
        <taxon>Aphis</taxon>
    </lineage>
</organism>
<gene>
    <name evidence="2" type="ORF">FWK35_00033214</name>
</gene>
<evidence type="ECO:0000313" key="2">
    <source>
        <dbReference type="EMBL" id="KAF0704432.1"/>
    </source>
</evidence>
<dbReference type="Proteomes" id="UP000478052">
    <property type="component" value="Unassembled WGS sequence"/>
</dbReference>
<evidence type="ECO:0000313" key="3">
    <source>
        <dbReference type="Proteomes" id="UP000478052"/>
    </source>
</evidence>
<proteinExistence type="predicted"/>
<reference evidence="2 3" key="1">
    <citation type="submission" date="2019-08" db="EMBL/GenBank/DDBJ databases">
        <title>Whole genome of Aphis craccivora.</title>
        <authorList>
            <person name="Voronova N.V."/>
            <person name="Shulinski R.S."/>
            <person name="Bandarenka Y.V."/>
            <person name="Zhorov D.G."/>
            <person name="Warner D."/>
        </authorList>
    </citation>
    <scope>NUCLEOTIDE SEQUENCE [LARGE SCALE GENOMIC DNA]</scope>
    <source>
        <strain evidence="2">180601</strain>
        <tissue evidence="2">Whole Body</tissue>
    </source>
</reference>
<keyword evidence="3" id="KW-1185">Reference proteome</keyword>
<evidence type="ECO:0000256" key="1">
    <source>
        <dbReference type="SAM" id="MobiDB-lite"/>
    </source>
</evidence>
<sequence length="224" mass="24657">MVLGCGAEDFFFVTESTNTVFSGAVFYGNGRGNVSETRALCVPDVVTTTVHTCAIELHLPDCGSFLTHRALQIRGRQFLHAQISDVSRHQKNVSANLDRQKRPRPSTGAVEGKPKRRTTACLKRLADDTRSLFPEASSAVATDFNMNDYLGVSNDKRLLTGIPNDDNDPLRVLNLDGSAVKMLGLSWSPIIDTYTYKIDKMNNYGVITKRTVLSPIATIFDPMS</sequence>
<dbReference type="OrthoDB" id="6616702at2759"/>
<feature type="region of interest" description="Disordered" evidence="1">
    <location>
        <begin position="90"/>
        <end position="116"/>
    </location>
</feature>
<dbReference type="AlphaFoldDB" id="A0A6G0VPP5"/>
<dbReference type="EMBL" id="VUJU01013560">
    <property type="protein sequence ID" value="KAF0704432.1"/>
    <property type="molecule type" value="Genomic_DNA"/>
</dbReference>
<accession>A0A6G0VPP5</accession>
<comment type="caution">
    <text evidence="2">The sequence shown here is derived from an EMBL/GenBank/DDBJ whole genome shotgun (WGS) entry which is preliminary data.</text>
</comment>
<protein>
    <submittedName>
        <fullName evidence="2">Uncharacterized protein</fullName>
    </submittedName>
</protein>
<name>A0A6G0VPP5_APHCR</name>